<dbReference type="PANTHER" id="PTHR33371">
    <property type="entry name" value="INTERMEMBRANE PHOSPHOLIPID TRANSPORT SYSTEM BINDING PROTEIN MLAD-RELATED"/>
    <property type="match status" value="1"/>
</dbReference>
<dbReference type="Proteomes" id="UP001500449">
    <property type="component" value="Unassembled WGS sequence"/>
</dbReference>
<organism evidence="4 5">
    <name type="scientific">Pseudonocardia ailaonensis</name>
    <dbReference type="NCBI Taxonomy" id="367279"/>
    <lineage>
        <taxon>Bacteria</taxon>
        <taxon>Bacillati</taxon>
        <taxon>Actinomycetota</taxon>
        <taxon>Actinomycetes</taxon>
        <taxon>Pseudonocardiales</taxon>
        <taxon>Pseudonocardiaceae</taxon>
        <taxon>Pseudonocardia</taxon>
    </lineage>
</organism>
<sequence length="453" mass="48046">MTSARKASLGVVFVLVIALLLGLAVAQYAGAFRSGVPVTLKVDRIGLQLSDKADVKIRGLIVGSVKQVSTTGDGATIELSLDPDKVGMIPADVTARLLPKTLFGEKYVSLVPPAQPGTVKLASNDTITEDRSVAGIEVERVLDDLLPLLQAVKPQDLAMTLGSLSQGLQGRGDQLGRTLEQLNTLTGGLKPAIPDLQADITQLADFSENLSNSAPDLLSALDDLTTTSRTIVDQAQDLRDVYGTLTGASDDLRAFLDANKQNLIGLAASSRPTLETAARYAPEFPCFFTQATGLIPYLDQVFGKGTNEPGVHITLEIVTNKGKYVPGDEPEFRDDRGPRCYPLINPGPQYPPDGPFKDGSTATPAPIGTPQGNPQSFGVDTYGSYRGQQTWTPTARGSVKPAAFQSTDMGITNSPGEQQQIAELVTARTGEPAPQWGSMLVGPLYRGAEVKFV</sequence>
<dbReference type="InterPro" id="IPR005693">
    <property type="entry name" value="Mce"/>
</dbReference>
<feature type="domain" description="Mce/MlaD" evidence="2">
    <location>
        <begin position="35"/>
        <end position="113"/>
    </location>
</feature>
<dbReference type="EMBL" id="BAAAQK010000028">
    <property type="protein sequence ID" value="GAA1878533.1"/>
    <property type="molecule type" value="Genomic_DNA"/>
</dbReference>
<dbReference type="PANTHER" id="PTHR33371:SF19">
    <property type="entry name" value="MCE-FAMILY PROTEIN MCE4A"/>
    <property type="match status" value="1"/>
</dbReference>
<gene>
    <name evidence="4" type="ORF">GCM10009836_69890</name>
</gene>
<evidence type="ECO:0000313" key="5">
    <source>
        <dbReference type="Proteomes" id="UP001500449"/>
    </source>
</evidence>
<evidence type="ECO:0000259" key="3">
    <source>
        <dbReference type="Pfam" id="PF11887"/>
    </source>
</evidence>
<evidence type="ECO:0000256" key="1">
    <source>
        <dbReference type="SAM" id="MobiDB-lite"/>
    </source>
</evidence>
<comment type="caution">
    <text evidence="4">The sequence shown here is derived from an EMBL/GenBank/DDBJ whole genome shotgun (WGS) entry which is preliminary data.</text>
</comment>
<evidence type="ECO:0000259" key="2">
    <source>
        <dbReference type="Pfam" id="PF02470"/>
    </source>
</evidence>
<proteinExistence type="predicted"/>
<dbReference type="InterPro" id="IPR003399">
    <property type="entry name" value="Mce/MlaD"/>
</dbReference>
<feature type="region of interest" description="Disordered" evidence="1">
    <location>
        <begin position="340"/>
        <end position="395"/>
    </location>
</feature>
<dbReference type="RefSeq" id="WP_344427344.1">
    <property type="nucleotide sequence ID" value="NZ_BAAAQK010000028.1"/>
</dbReference>
<name>A0ABN2NQZ8_9PSEU</name>
<accession>A0ABN2NQZ8</accession>
<protein>
    <submittedName>
        <fullName evidence="4">MCE family protein</fullName>
    </submittedName>
</protein>
<feature type="domain" description="Mammalian cell entry C-terminal" evidence="3">
    <location>
        <begin position="120"/>
        <end position="338"/>
    </location>
</feature>
<dbReference type="InterPro" id="IPR052336">
    <property type="entry name" value="MlaD_Phospholipid_Transporter"/>
</dbReference>
<reference evidence="4 5" key="1">
    <citation type="journal article" date="2019" name="Int. J. Syst. Evol. Microbiol.">
        <title>The Global Catalogue of Microorganisms (GCM) 10K type strain sequencing project: providing services to taxonomists for standard genome sequencing and annotation.</title>
        <authorList>
            <consortium name="The Broad Institute Genomics Platform"/>
            <consortium name="The Broad Institute Genome Sequencing Center for Infectious Disease"/>
            <person name="Wu L."/>
            <person name="Ma J."/>
        </authorList>
    </citation>
    <scope>NUCLEOTIDE SEQUENCE [LARGE SCALE GENOMIC DNA]</scope>
    <source>
        <strain evidence="4 5">JCM 16009</strain>
    </source>
</reference>
<dbReference type="InterPro" id="IPR024516">
    <property type="entry name" value="Mce_C"/>
</dbReference>
<evidence type="ECO:0000313" key="4">
    <source>
        <dbReference type="EMBL" id="GAA1878533.1"/>
    </source>
</evidence>
<dbReference type="Pfam" id="PF02470">
    <property type="entry name" value="MlaD"/>
    <property type="match status" value="1"/>
</dbReference>
<feature type="compositionally biased region" description="Polar residues" evidence="1">
    <location>
        <begin position="386"/>
        <end position="395"/>
    </location>
</feature>
<dbReference type="NCBIfam" id="TIGR00996">
    <property type="entry name" value="Mtu_fam_mce"/>
    <property type="match status" value="1"/>
</dbReference>
<dbReference type="Pfam" id="PF11887">
    <property type="entry name" value="Mce4_CUP1"/>
    <property type="match status" value="1"/>
</dbReference>
<keyword evidence="5" id="KW-1185">Reference proteome</keyword>